<dbReference type="EMBL" id="JAUKUA010000005">
    <property type="protein sequence ID" value="KAK0712124.1"/>
    <property type="molecule type" value="Genomic_DNA"/>
</dbReference>
<dbReference type="SUPFAM" id="SSF48403">
    <property type="entry name" value="Ankyrin repeat"/>
    <property type="match status" value="2"/>
</dbReference>
<feature type="repeat" description="ANK" evidence="3">
    <location>
        <begin position="11"/>
        <end position="43"/>
    </location>
</feature>
<sequence>MHAARPEFGRVEKSALSIAASRGQSQIAQALLKAGADINPRKCKSPLFEAIAQGDAATIHIILNAGGSLRVNRDTDGNISWCRLTDTGQVDIVKLLLESNEVEDLSHGLANAVVVYDKFPAILYASLEKKPEIDVNQWTNQKSPALLAAVTSGNEVAAWKILERNPYVNPVNQKYTPLTAALQAGYIYLAKELAKRGADAHRWSGCKRDRKYLLGPLTRDDWRRQEEIANPRNCGNPHPPFEKAVRLASREESHEAGIEMMELLQRHGVNLKDEKEDIGDFVWWPLFKESPQVLRYLARCGANPNRKIPLTDCTPVQYTAFHGNLAMLEVLVELGADINGPPGGWGGFLLYGIKSGRKDVVDFLLSKGARIEEAAEGHKSLLREAVRSRLGGEFVSVLLDGGVKANPDIQEFREVSPLAVALLAEDKAAFDLLQKCGARFRDRDCRLLLPAVSSQPIEKTRELLELGVPPGGLVDSNSELYTQPIIQATNRGRKDVIELLLKFGAQLNLNVTSKYISKNQPGFYLMDPRDGGPLGAACGMMTWIWPSSFLAEVRTQTRINNGHCISSRPGRPYHSRTYFSSMALASASCVSSMPH</sequence>
<dbReference type="PANTHER" id="PTHR24198">
    <property type="entry name" value="ANKYRIN REPEAT AND PROTEIN KINASE DOMAIN-CONTAINING PROTEIN"/>
    <property type="match status" value="1"/>
</dbReference>
<dbReference type="InterPro" id="IPR002110">
    <property type="entry name" value="Ankyrin_rpt"/>
</dbReference>
<reference evidence="4" key="1">
    <citation type="submission" date="2023-06" db="EMBL/GenBank/DDBJ databases">
        <title>Genome-scale phylogeny and comparative genomics of the fungal order Sordariales.</title>
        <authorList>
            <consortium name="Lawrence Berkeley National Laboratory"/>
            <person name="Hensen N."/>
            <person name="Bonometti L."/>
            <person name="Westerberg I."/>
            <person name="Brannstrom I.O."/>
            <person name="Guillou S."/>
            <person name="Cros-Aarteil S."/>
            <person name="Calhoun S."/>
            <person name="Haridas S."/>
            <person name="Kuo A."/>
            <person name="Mondo S."/>
            <person name="Pangilinan J."/>
            <person name="Riley R."/>
            <person name="Labutti K."/>
            <person name="Andreopoulos B."/>
            <person name="Lipzen A."/>
            <person name="Chen C."/>
            <person name="Yanf M."/>
            <person name="Daum C."/>
            <person name="Ng V."/>
            <person name="Clum A."/>
            <person name="Steindorff A."/>
            <person name="Ohm R."/>
            <person name="Martin F."/>
            <person name="Silar P."/>
            <person name="Natvig D."/>
            <person name="Lalanne C."/>
            <person name="Gautier V."/>
            <person name="Ament-Velasquez S.L."/>
            <person name="Kruys A."/>
            <person name="Hutchinson M.I."/>
            <person name="Powell A.J."/>
            <person name="Barry K."/>
            <person name="Miller A.N."/>
            <person name="Grigoriev I.V."/>
            <person name="Debuchy R."/>
            <person name="Gladieux P."/>
            <person name="Thoren M.H."/>
            <person name="Johannesson H."/>
        </authorList>
    </citation>
    <scope>NUCLEOTIDE SEQUENCE</scope>
    <source>
        <strain evidence="4">SMH4607-1</strain>
    </source>
</reference>
<evidence type="ECO:0000256" key="1">
    <source>
        <dbReference type="ARBA" id="ARBA00022737"/>
    </source>
</evidence>
<dbReference type="GO" id="GO:0005737">
    <property type="term" value="C:cytoplasm"/>
    <property type="evidence" value="ECO:0007669"/>
    <property type="project" value="TreeGrafter"/>
</dbReference>
<organism evidence="4 5">
    <name type="scientific">Lasiosphaeris hirsuta</name>
    <dbReference type="NCBI Taxonomy" id="260670"/>
    <lineage>
        <taxon>Eukaryota</taxon>
        <taxon>Fungi</taxon>
        <taxon>Dikarya</taxon>
        <taxon>Ascomycota</taxon>
        <taxon>Pezizomycotina</taxon>
        <taxon>Sordariomycetes</taxon>
        <taxon>Sordariomycetidae</taxon>
        <taxon>Sordariales</taxon>
        <taxon>Lasiosphaeriaceae</taxon>
        <taxon>Lasiosphaeris</taxon>
    </lineage>
</organism>
<dbReference type="InterPro" id="IPR036770">
    <property type="entry name" value="Ankyrin_rpt-contain_sf"/>
</dbReference>
<dbReference type="SMART" id="SM00248">
    <property type="entry name" value="ANK"/>
    <property type="match status" value="9"/>
</dbReference>
<accession>A0AA40AA85</accession>
<dbReference type="AlphaFoldDB" id="A0AA40AA85"/>
<evidence type="ECO:0000313" key="4">
    <source>
        <dbReference type="EMBL" id="KAK0712124.1"/>
    </source>
</evidence>
<evidence type="ECO:0000256" key="3">
    <source>
        <dbReference type="PROSITE-ProRule" id="PRU00023"/>
    </source>
</evidence>
<evidence type="ECO:0000313" key="5">
    <source>
        <dbReference type="Proteomes" id="UP001172102"/>
    </source>
</evidence>
<keyword evidence="1" id="KW-0677">Repeat</keyword>
<comment type="caution">
    <text evidence="4">The sequence shown here is derived from an EMBL/GenBank/DDBJ whole genome shotgun (WGS) entry which is preliminary data.</text>
</comment>
<dbReference type="Proteomes" id="UP001172102">
    <property type="component" value="Unassembled WGS sequence"/>
</dbReference>
<dbReference type="PANTHER" id="PTHR24198:SF165">
    <property type="entry name" value="ANKYRIN REPEAT-CONTAINING PROTEIN-RELATED"/>
    <property type="match status" value="1"/>
</dbReference>
<protein>
    <submittedName>
        <fullName evidence="4">Ankyrin repeat-containing domain protein</fullName>
    </submittedName>
</protein>
<dbReference type="PROSITE" id="PS50297">
    <property type="entry name" value="ANK_REP_REGION"/>
    <property type="match status" value="2"/>
</dbReference>
<keyword evidence="5" id="KW-1185">Reference proteome</keyword>
<dbReference type="Gene3D" id="1.25.40.20">
    <property type="entry name" value="Ankyrin repeat-containing domain"/>
    <property type="match status" value="2"/>
</dbReference>
<keyword evidence="2 3" id="KW-0040">ANK repeat</keyword>
<gene>
    <name evidence="4" type="ORF">B0H67DRAFT_647432</name>
</gene>
<name>A0AA40AA85_9PEZI</name>
<evidence type="ECO:0000256" key="2">
    <source>
        <dbReference type="ARBA" id="ARBA00023043"/>
    </source>
</evidence>
<dbReference type="PROSITE" id="PS50088">
    <property type="entry name" value="ANK_REPEAT"/>
    <property type="match status" value="2"/>
</dbReference>
<proteinExistence type="predicted"/>
<feature type="repeat" description="ANK" evidence="3">
    <location>
        <begin position="311"/>
        <end position="339"/>
    </location>
</feature>
<dbReference type="Pfam" id="PF12796">
    <property type="entry name" value="Ank_2"/>
    <property type="match status" value="2"/>
</dbReference>